<reference evidence="3" key="1">
    <citation type="submission" date="2016-10" db="EMBL/GenBank/DDBJ databases">
        <authorList>
            <person name="Varghese N."/>
            <person name="Submissions S."/>
        </authorList>
    </citation>
    <scope>NUCLEOTIDE SEQUENCE [LARGE SCALE GENOMIC DNA]</scope>
    <source>
        <strain evidence="3">CGMCC 1.6981</strain>
    </source>
</reference>
<organism evidence="2 3">
    <name type="scientific">Halomonas korlensis</name>
    <dbReference type="NCBI Taxonomy" id="463301"/>
    <lineage>
        <taxon>Bacteria</taxon>
        <taxon>Pseudomonadati</taxon>
        <taxon>Pseudomonadota</taxon>
        <taxon>Gammaproteobacteria</taxon>
        <taxon>Oceanospirillales</taxon>
        <taxon>Halomonadaceae</taxon>
        <taxon>Halomonas</taxon>
    </lineage>
</organism>
<dbReference type="RefSeq" id="WP_089796444.1">
    <property type="nucleotide sequence ID" value="NZ_FPBP01000009.1"/>
</dbReference>
<name>A0A1I7J603_9GAMM</name>
<protein>
    <submittedName>
        <fullName evidence="2">Uncharacterized protein</fullName>
    </submittedName>
</protein>
<feature type="chain" id="PRO_5011677081" evidence="1">
    <location>
        <begin position="25"/>
        <end position="123"/>
    </location>
</feature>
<evidence type="ECO:0000313" key="2">
    <source>
        <dbReference type="EMBL" id="SFU80593.1"/>
    </source>
</evidence>
<keyword evidence="1" id="KW-0732">Signal</keyword>
<dbReference type="OrthoDB" id="6184055at2"/>
<dbReference type="STRING" id="463301.SAMN04487955_10994"/>
<feature type="signal peptide" evidence="1">
    <location>
        <begin position="1"/>
        <end position="24"/>
    </location>
</feature>
<dbReference type="EMBL" id="FPBP01000009">
    <property type="protein sequence ID" value="SFU80593.1"/>
    <property type="molecule type" value="Genomic_DNA"/>
</dbReference>
<gene>
    <name evidence="2" type="ORF">SAMN04487955_10994</name>
</gene>
<dbReference type="Proteomes" id="UP000198693">
    <property type="component" value="Unassembled WGS sequence"/>
</dbReference>
<dbReference type="PROSITE" id="PS51257">
    <property type="entry name" value="PROKAR_LIPOPROTEIN"/>
    <property type="match status" value="1"/>
</dbReference>
<proteinExistence type="predicted"/>
<keyword evidence="3" id="KW-1185">Reference proteome</keyword>
<dbReference type="AlphaFoldDB" id="A0A1I7J603"/>
<sequence length="123" mass="13260">MIKRLSVVSTAVLMSLWLGGCATTAPPAEPRELVFETPPAVTLETAVALLMERGYVIRHADGQLGRAEAVLSRWPGYSVELNVEGEGNTSRVSVSATRGGRPLTPQTLDPFLVDLRSRLGLFL</sequence>
<accession>A0A1I7J603</accession>
<evidence type="ECO:0000313" key="3">
    <source>
        <dbReference type="Proteomes" id="UP000198693"/>
    </source>
</evidence>
<evidence type="ECO:0000256" key="1">
    <source>
        <dbReference type="SAM" id="SignalP"/>
    </source>
</evidence>